<dbReference type="Proteomes" id="UP001362999">
    <property type="component" value="Unassembled WGS sequence"/>
</dbReference>
<evidence type="ECO:0008006" key="4">
    <source>
        <dbReference type="Google" id="ProtNLM"/>
    </source>
</evidence>
<dbReference type="AlphaFoldDB" id="A0AAW0A8E5"/>
<protein>
    <recommendedName>
        <fullName evidence="4">Secreted protein</fullName>
    </recommendedName>
</protein>
<keyword evidence="3" id="KW-1185">Reference proteome</keyword>
<keyword evidence="1" id="KW-0732">Signal</keyword>
<reference evidence="2 3" key="1">
    <citation type="journal article" date="2024" name="J Genomics">
        <title>Draft genome sequencing and assembly of Favolaschia claudopus CIRM-BRFM 2984 isolated from oak limbs.</title>
        <authorList>
            <person name="Navarro D."/>
            <person name="Drula E."/>
            <person name="Chaduli D."/>
            <person name="Cazenave R."/>
            <person name="Ahrendt S."/>
            <person name="Wang J."/>
            <person name="Lipzen A."/>
            <person name="Daum C."/>
            <person name="Barry K."/>
            <person name="Grigoriev I.V."/>
            <person name="Favel A."/>
            <person name="Rosso M.N."/>
            <person name="Martin F."/>
        </authorList>
    </citation>
    <scope>NUCLEOTIDE SEQUENCE [LARGE SCALE GENOMIC DNA]</scope>
    <source>
        <strain evidence="2 3">CIRM-BRFM 2984</strain>
    </source>
</reference>
<evidence type="ECO:0000313" key="2">
    <source>
        <dbReference type="EMBL" id="KAK7002140.1"/>
    </source>
</evidence>
<evidence type="ECO:0000256" key="1">
    <source>
        <dbReference type="SAM" id="SignalP"/>
    </source>
</evidence>
<accession>A0AAW0A8E5</accession>
<organism evidence="2 3">
    <name type="scientific">Favolaschia claudopus</name>
    <dbReference type="NCBI Taxonomy" id="2862362"/>
    <lineage>
        <taxon>Eukaryota</taxon>
        <taxon>Fungi</taxon>
        <taxon>Dikarya</taxon>
        <taxon>Basidiomycota</taxon>
        <taxon>Agaricomycotina</taxon>
        <taxon>Agaricomycetes</taxon>
        <taxon>Agaricomycetidae</taxon>
        <taxon>Agaricales</taxon>
        <taxon>Marasmiineae</taxon>
        <taxon>Mycenaceae</taxon>
        <taxon>Favolaschia</taxon>
    </lineage>
</organism>
<feature type="signal peptide" evidence="1">
    <location>
        <begin position="1"/>
        <end position="25"/>
    </location>
</feature>
<sequence>MAFVTGPVSFPLLAVLLPCLRYTETRSWTPSLSTMSAASRLHDLLFLHSIHRCRVVLDSFVNTLNHVQLPQQTGRGLDSEAVVSIKGAAYRPTQLRMVALAWAPAFFRGLSSAGVVK</sequence>
<gene>
    <name evidence="2" type="ORF">R3P38DRAFT_1768085</name>
</gene>
<proteinExistence type="predicted"/>
<feature type="chain" id="PRO_5043519256" description="Secreted protein" evidence="1">
    <location>
        <begin position="26"/>
        <end position="117"/>
    </location>
</feature>
<comment type="caution">
    <text evidence="2">The sequence shown here is derived from an EMBL/GenBank/DDBJ whole genome shotgun (WGS) entry which is preliminary data.</text>
</comment>
<name>A0AAW0A8E5_9AGAR</name>
<evidence type="ECO:0000313" key="3">
    <source>
        <dbReference type="Proteomes" id="UP001362999"/>
    </source>
</evidence>
<dbReference type="EMBL" id="JAWWNJ010000080">
    <property type="protein sequence ID" value="KAK7002140.1"/>
    <property type="molecule type" value="Genomic_DNA"/>
</dbReference>